<dbReference type="AlphaFoldDB" id="A0AAP9NLS3"/>
<evidence type="ECO:0000313" key="2">
    <source>
        <dbReference type="EMBL" id="QKS24041.1"/>
    </source>
</evidence>
<dbReference type="Proteomes" id="UP000509761">
    <property type="component" value="Chromosome"/>
</dbReference>
<dbReference type="RefSeq" id="WP_022522985.1">
    <property type="nucleotide sequence ID" value="NZ_CP054580.1"/>
</dbReference>
<organism evidence="2 3">
    <name type="scientific">Vreelandella titanicae</name>
    <dbReference type="NCBI Taxonomy" id="664683"/>
    <lineage>
        <taxon>Bacteria</taxon>
        <taxon>Pseudomonadati</taxon>
        <taxon>Pseudomonadota</taxon>
        <taxon>Gammaproteobacteria</taxon>
        <taxon>Oceanospirillales</taxon>
        <taxon>Halomonadaceae</taxon>
        <taxon>Vreelandella</taxon>
    </lineage>
</organism>
<dbReference type="InterPro" id="IPR004360">
    <property type="entry name" value="Glyas_Fos-R_dOase_dom"/>
</dbReference>
<keyword evidence="3" id="KW-1185">Reference proteome</keyword>
<sequence length="127" mass="14219">MKLDLFVLRCSDLRASKQFYEQLGFSFVEEQHGCGPVHYSSENAGFVFELYPLVSSESVDNTRLGFSVEGLGNIIPDLELVDQYKFGGRVLPKGWFKNFSSIDEVYEALFGAICYKAATTKPGEKAQ</sequence>
<evidence type="ECO:0000259" key="1">
    <source>
        <dbReference type="Pfam" id="PF00903"/>
    </source>
</evidence>
<evidence type="ECO:0000313" key="3">
    <source>
        <dbReference type="Proteomes" id="UP000509761"/>
    </source>
</evidence>
<name>A0AAP9NLS3_9GAMM</name>
<gene>
    <name evidence="2" type="ORF">FX987_01808</name>
</gene>
<feature type="domain" description="Glyoxalase/fosfomycin resistance/dioxygenase" evidence="1">
    <location>
        <begin position="3"/>
        <end position="63"/>
    </location>
</feature>
<dbReference type="EMBL" id="CP054580">
    <property type="protein sequence ID" value="QKS24041.1"/>
    <property type="molecule type" value="Genomic_DNA"/>
</dbReference>
<dbReference type="SUPFAM" id="SSF54593">
    <property type="entry name" value="Glyoxalase/Bleomycin resistance protein/Dihydroxybiphenyl dioxygenase"/>
    <property type="match status" value="1"/>
</dbReference>
<dbReference type="Gene3D" id="3.10.180.10">
    <property type="entry name" value="2,3-Dihydroxybiphenyl 1,2-Dioxygenase, domain 1"/>
    <property type="match status" value="1"/>
</dbReference>
<dbReference type="Pfam" id="PF00903">
    <property type="entry name" value="Glyoxalase"/>
    <property type="match status" value="1"/>
</dbReference>
<proteinExistence type="predicted"/>
<protein>
    <recommendedName>
        <fullName evidence="1">Glyoxalase/fosfomycin resistance/dioxygenase domain-containing protein</fullName>
    </recommendedName>
</protein>
<dbReference type="InterPro" id="IPR029068">
    <property type="entry name" value="Glyas_Bleomycin-R_OHBP_Dase"/>
</dbReference>
<accession>A0AAP9NLS3</accession>
<reference evidence="2 3" key="1">
    <citation type="submission" date="2019-12" db="EMBL/GenBank/DDBJ databases">
        <title>Genome sequencing and assembly of endphytes of Porphyra tenera.</title>
        <authorList>
            <person name="Park J.M."/>
            <person name="Shin R."/>
            <person name="Jo S.H."/>
        </authorList>
    </citation>
    <scope>NUCLEOTIDE SEQUENCE [LARGE SCALE GENOMIC DNA]</scope>
    <source>
        <strain evidence="2 3">GPM3</strain>
    </source>
</reference>